<evidence type="ECO:0000313" key="2">
    <source>
        <dbReference type="Proteomes" id="UP000028828"/>
    </source>
</evidence>
<dbReference type="VEuPathDB" id="ToxoDB:TGP89_281660"/>
<accession>A0A086J8W8</accession>
<protein>
    <submittedName>
        <fullName evidence="1">Uncharacterized protein</fullName>
    </submittedName>
</protein>
<reference evidence="1 2" key="1">
    <citation type="submission" date="2014-03" db="EMBL/GenBank/DDBJ databases">
        <authorList>
            <person name="Sibley D."/>
            <person name="Venepally P."/>
            <person name="Karamycheva S."/>
            <person name="Hadjithomas M."/>
            <person name="Khan A."/>
            <person name="Brunk B."/>
            <person name="Roos D."/>
            <person name="Caler E."/>
            <person name="Lorenzi H."/>
        </authorList>
    </citation>
    <scope>NUCLEOTIDE SEQUENCE [LARGE SCALE GENOMIC DNA]</scope>
    <source>
        <strain evidence="2">p89</strain>
    </source>
</reference>
<sequence>MACGVWHAPRGSCVLSADACVKLGGAALCRALTIFVEFFPVRRLASVIGFSRRSEPTPLRGGRHKSTAVGGNCVPRGVGQVGLPAEDAEDFRCVTPNRGADRQRSIRFSSVFICVEARAPSTTLLPRSSRSFSRQMYRENCPGFEYRLSLPSPPWGTL</sequence>
<name>A0A086J8W8_TOXGO</name>
<dbReference type="AlphaFoldDB" id="A0A086J8W8"/>
<comment type="caution">
    <text evidence="1">The sequence shown here is derived from an EMBL/GenBank/DDBJ whole genome shotgun (WGS) entry which is preliminary data.</text>
</comment>
<evidence type="ECO:0000313" key="1">
    <source>
        <dbReference type="EMBL" id="KFG28586.1"/>
    </source>
</evidence>
<gene>
    <name evidence="1" type="ORF">TGP89_281660</name>
</gene>
<dbReference type="Proteomes" id="UP000028828">
    <property type="component" value="Unassembled WGS sequence"/>
</dbReference>
<organism evidence="1 2">
    <name type="scientific">Toxoplasma gondii p89</name>
    <dbReference type="NCBI Taxonomy" id="943119"/>
    <lineage>
        <taxon>Eukaryota</taxon>
        <taxon>Sar</taxon>
        <taxon>Alveolata</taxon>
        <taxon>Apicomplexa</taxon>
        <taxon>Conoidasida</taxon>
        <taxon>Coccidia</taxon>
        <taxon>Eucoccidiorida</taxon>
        <taxon>Eimeriorina</taxon>
        <taxon>Sarcocystidae</taxon>
        <taxon>Toxoplasma</taxon>
    </lineage>
</organism>
<dbReference type="EMBL" id="AEYI02002335">
    <property type="protein sequence ID" value="KFG28586.1"/>
    <property type="molecule type" value="Genomic_DNA"/>
</dbReference>
<proteinExistence type="predicted"/>